<dbReference type="EMBL" id="JAIWYP010000008">
    <property type="protein sequence ID" value="KAH3790356.1"/>
    <property type="molecule type" value="Genomic_DNA"/>
</dbReference>
<proteinExistence type="predicted"/>
<reference evidence="2" key="1">
    <citation type="journal article" date="2019" name="bioRxiv">
        <title>The Genome of the Zebra Mussel, Dreissena polymorpha: A Resource for Invasive Species Research.</title>
        <authorList>
            <person name="McCartney M.A."/>
            <person name="Auch B."/>
            <person name="Kono T."/>
            <person name="Mallez S."/>
            <person name="Zhang Y."/>
            <person name="Obille A."/>
            <person name="Becker A."/>
            <person name="Abrahante J.E."/>
            <person name="Garbe J."/>
            <person name="Badalamenti J.P."/>
            <person name="Herman A."/>
            <person name="Mangelson H."/>
            <person name="Liachko I."/>
            <person name="Sullivan S."/>
            <person name="Sone E.D."/>
            <person name="Koren S."/>
            <person name="Silverstein K.A.T."/>
            <person name="Beckman K.B."/>
            <person name="Gohl D.M."/>
        </authorList>
    </citation>
    <scope>NUCLEOTIDE SEQUENCE</scope>
    <source>
        <strain evidence="2">Duluth1</strain>
        <tissue evidence="2">Whole animal</tissue>
    </source>
</reference>
<dbReference type="AlphaFoldDB" id="A0A9D4IW12"/>
<protein>
    <submittedName>
        <fullName evidence="2">Uncharacterized protein</fullName>
    </submittedName>
</protein>
<keyword evidence="3" id="KW-1185">Reference proteome</keyword>
<evidence type="ECO:0000313" key="3">
    <source>
        <dbReference type="Proteomes" id="UP000828390"/>
    </source>
</evidence>
<comment type="caution">
    <text evidence="2">The sequence shown here is derived from an EMBL/GenBank/DDBJ whole genome shotgun (WGS) entry which is preliminary data.</text>
</comment>
<organism evidence="2 3">
    <name type="scientific">Dreissena polymorpha</name>
    <name type="common">Zebra mussel</name>
    <name type="synonym">Mytilus polymorpha</name>
    <dbReference type="NCBI Taxonomy" id="45954"/>
    <lineage>
        <taxon>Eukaryota</taxon>
        <taxon>Metazoa</taxon>
        <taxon>Spiralia</taxon>
        <taxon>Lophotrochozoa</taxon>
        <taxon>Mollusca</taxon>
        <taxon>Bivalvia</taxon>
        <taxon>Autobranchia</taxon>
        <taxon>Heteroconchia</taxon>
        <taxon>Euheterodonta</taxon>
        <taxon>Imparidentia</taxon>
        <taxon>Neoheterodontei</taxon>
        <taxon>Myida</taxon>
        <taxon>Dreissenoidea</taxon>
        <taxon>Dreissenidae</taxon>
        <taxon>Dreissena</taxon>
    </lineage>
</organism>
<accession>A0A9D4IW12</accession>
<feature type="region of interest" description="Disordered" evidence="1">
    <location>
        <begin position="1"/>
        <end position="35"/>
    </location>
</feature>
<name>A0A9D4IW12_DREPO</name>
<sequence length="80" mass="8773">MGKSLTSPTPGCSQSKPGASNFPAKGPRLPHSQGDLYPQVQAHRTIFYLLQLGHYISVGYFTCHCKKGHCGKAFRRPSLK</sequence>
<reference evidence="2" key="2">
    <citation type="submission" date="2020-11" db="EMBL/GenBank/DDBJ databases">
        <authorList>
            <person name="McCartney M.A."/>
            <person name="Auch B."/>
            <person name="Kono T."/>
            <person name="Mallez S."/>
            <person name="Becker A."/>
            <person name="Gohl D.M."/>
            <person name="Silverstein K.A.T."/>
            <person name="Koren S."/>
            <person name="Bechman K.B."/>
            <person name="Herman A."/>
            <person name="Abrahante J.E."/>
            <person name="Garbe J."/>
        </authorList>
    </citation>
    <scope>NUCLEOTIDE SEQUENCE</scope>
    <source>
        <strain evidence="2">Duluth1</strain>
        <tissue evidence="2">Whole animal</tissue>
    </source>
</reference>
<evidence type="ECO:0000313" key="2">
    <source>
        <dbReference type="EMBL" id="KAH3790356.1"/>
    </source>
</evidence>
<gene>
    <name evidence="2" type="ORF">DPMN_168554</name>
</gene>
<feature type="compositionally biased region" description="Polar residues" evidence="1">
    <location>
        <begin position="1"/>
        <end position="18"/>
    </location>
</feature>
<evidence type="ECO:0000256" key="1">
    <source>
        <dbReference type="SAM" id="MobiDB-lite"/>
    </source>
</evidence>
<dbReference type="Proteomes" id="UP000828390">
    <property type="component" value="Unassembled WGS sequence"/>
</dbReference>